<comment type="caution">
    <text evidence="1">The sequence shown here is derived from an EMBL/GenBank/DDBJ whole genome shotgun (WGS) entry which is preliminary data.</text>
</comment>
<proteinExistence type="predicted"/>
<dbReference type="EMBL" id="BPMK01000003">
    <property type="protein sequence ID" value="GIZ50860.1"/>
    <property type="molecule type" value="Genomic_DNA"/>
</dbReference>
<accession>A0ABQ4Q224</accession>
<keyword evidence="2" id="KW-1185">Reference proteome</keyword>
<evidence type="ECO:0000313" key="2">
    <source>
        <dbReference type="Proteomes" id="UP000887222"/>
    </source>
</evidence>
<reference evidence="1 2" key="1">
    <citation type="journal article" date="2022" name="Int. J. Syst. Evol. Microbiol.">
        <title>Noviherbaspirillum aridicola sp. nov., isolated from an arid soil in Pakistan.</title>
        <authorList>
            <person name="Khan I.U."/>
            <person name="Saqib M."/>
            <person name="Amin A."/>
            <person name="Hussain F."/>
            <person name="Li L."/>
            <person name="Liu Y.H."/>
            <person name="Fang B.Z."/>
            <person name="Ahmed I."/>
            <person name="Li W.J."/>
        </authorList>
    </citation>
    <scope>NUCLEOTIDE SEQUENCE [LARGE SCALE GENOMIC DNA]</scope>
    <source>
        <strain evidence="1 2">NCCP-691</strain>
    </source>
</reference>
<sequence length="368" mass="40419">MKNAAHAIDIHAGPKALAHIREHGLRAADIAVVPGAAGGPKGLILQKLDQWLFGSWLPSAPRERTLIGASIGAWRMAAACQADPAAAFERLADLYCSQRYPHRPSAEYVTETCENVLGGLIDGYESEIVNHPYHRLQILVARGRGLLRAPRRNLMLSAGFGLAVLGNLAARSRLADHLGRVVIGDARDPLFWLKAKFDNFDTRFAPLGADNLRRALLASGTLPFTMTPVRGIAQAPEGTYWDGGLIDYHLSLPYSRVAGNPEGGLVLYPHFGSRIVPGWLDKSLPWRRAGAGANREWLDNLILVSPSRAFLQTLPRGKLPDRNDFHYYGQNNDFRVLNWRLAIGESGRLRDALAAFVEKPDPTLVQPL</sequence>
<organism evidence="1 2">
    <name type="scientific">Noviherbaspirillum aridicola</name>
    <dbReference type="NCBI Taxonomy" id="2849687"/>
    <lineage>
        <taxon>Bacteria</taxon>
        <taxon>Pseudomonadati</taxon>
        <taxon>Pseudomonadota</taxon>
        <taxon>Betaproteobacteria</taxon>
        <taxon>Burkholderiales</taxon>
        <taxon>Oxalobacteraceae</taxon>
        <taxon>Noviherbaspirillum</taxon>
    </lineage>
</organism>
<evidence type="ECO:0008006" key="3">
    <source>
        <dbReference type="Google" id="ProtNLM"/>
    </source>
</evidence>
<gene>
    <name evidence="1" type="ORF">NCCP691_08740</name>
</gene>
<dbReference type="Proteomes" id="UP000887222">
    <property type="component" value="Unassembled WGS sequence"/>
</dbReference>
<dbReference type="InterPro" id="IPR016035">
    <property type="entry name" value="Acyl_Trfase/lysoPLipase"/>
</dbReference>
<name>A0ABQ4Q224_9BURK</name>
<protein>
    <recommendedName>
        <fullName evidence="3">Patatin-like phospholipase family protein</fullName>
    </recommendedName>
</protein>
<dbReference type="RefSeq" id="WP_220807031.1">
    <property type="nucleotide sequence ID" value="NZ_BPMK01000003.1"/>
</dbReference>
<dbReference type="SUPFAM" id="SSF52151">
    <property type="entry name" value="FabD/lysophospholipase-like"/>
    <property type="match status" value="1"/>
</dbReference>
<evidence type="ECO:0000313" key="1">
    <source>
        <dbReference type="EMBL" id="GIZ50860.1"/>
    </source>
</evidence>